<dbReference type="NCBIfam" id="NF000766">
    <property type="entry name" value="PRK00049.1"/>
    <property type="match status" value="1"/>
</dbReference>
<evidence type="ECO:0000256" key="10">
    <source>
        <dbReference type="HAMAP-Rule" id="MF_00118"/>
    </source>
</evidence>
<dbReference type="PANTHER" id="PTHR43721">
    <property type="entry name" value="ELONGATION FACTOR TU-RELATED"/>
    <property type="match status" value="1"/>
</dbReference>
<dbReference type="EC" id="3.6.5.3" evidence="10"/>
<evidence type="ECO:0000256" key="5">
    <source>
        <dbReference type="ARBA" id="ARBA00022801"/>
    </source>
</evidence>
<evidence type="ECO:0000259" key="11">
    <source>
        <dbReference type="PROSITE" id="PS51722"/>
    </source>
</evidence>
<feature type="binding site" evidence="10">
    <location>
        <begin position="137"/>
        <end position="140"/>
    </location>
    <ligand>
        <name>GTP</name>
        <dbReference type="ChEBI" id="CHEBI:37565"/>
    </ligand>
</feature>
<dbReference type="InterPro" id="IPR005225">
    <property type="entry name" value="Small_GTP-bd"/>
</dbReference>
<dbReference type="NCBIfam" id="TIGR00231">
    <property type="entry name" value="small_GTP"/>
    <property type="match status" value="1"/>
</dbReference>
<dbReference type="SUPFAM" id="SSF50465">
    <property type="entry name" value="EF-Tu/eEF-1alpha/eIF2-gamma C-terminal domain"/>
    <property type="match status" value="1"/>
</dbReference>
<dbReference type="InterPro" id="IPR004161">
    <property type="entry name" value="EFTu-like_2"/>
</dbReference>
<feature type="binding site" evidence="10">
    <location>
        <begin position="82"/>
        <end position="86"/>
    </location>
    <ligand>
        <name>GTP</name>
        <dbReference type="ChEBI" id="CHEBI:37565"/>
    </ligand>
</feature>
<dbReference type="InterPro" id="IPR031157">
    <property type="entry name" value="G_TR_CS"/>
</dbReference>
<comment type="subcellular location">
    <subcellularLocation>
        <location evidence="10">Cytoplasm</location>
    </subcellularLocation>
</comment>
<dbReference type="Gene3D" id="2.40.30.10">
    <property type="entry name" value="Translation factors"/>
    <property type="match status" value="2"/>
</dbReference>
<sequence>MGKEKFDRSKTHANIGTIGHVDHGKTTLTAAITTVLAKRSGKGAAMAYDAIDGAPEERERGITISTAHVEYETDNRHYAHVDCPGHADYVKNMITGAAQMDGGILVVSAADGPMPQTREHILLSRQVGVPYLVVFLNKCDMVDDEELLELVEMEVRDLLSEYDFPGDDVPVIQGSALKALEGDEAYEEKIIELMAAVDDYIPTPERDKEKPFMMPVEDVFSITGRGTVATGRVERGQLNVGDVIDIIGLAEEPSSTTCTGVEMFRKLLDYAEAGDNIGALLRGVSRDQVQRGQVLAKPGTITPHTNFKAEVYVLSKEEGGRHTPFFSNYRPQFYFRTTDVTGIINLPEGVEMVMPGDNIEMTVELISPIAIEEGTKFSIREGGRTVGAGVVATITK</sequence>
<evidence type="ECO:0000256" key="6">
    <source>
        <dbReference type="ARBA" id="ARBA00022842"/>
    </source>
</evidence>
<dbReference type="CDD" id="cd03697">
    <property type="entry name" value="EFTU_II"/>
    <property type="match status" value="1"/>
</dbReference>
<dbReference type="GO" id="GO:0005525">
    <property type="term" value="F:GTP binding"/>
    <property type="evidence" value="ECO:0007669"/>
    <property type="project" value="UniProtKB-UniRule"/>
</dbReference>
<dbReference type="AlphaFoldDB" id="A0AB39BXS0"/>
<dbReference type="InterPro" id="IPR004541">
    <property type="entry name" value="Transl_elong_EFTu/EF1A_bac/org"/>
</dbReference>
<dbReference type="GO" id="GO:0005829">
    <property type="term" value="C:cytosol"/>
    <property type="evidence" value="ECO:0007669"/>
    <property type="project" value="TreeGrafter"/>
</dbReference>
<dbReference type="SUPFAM" id="SSF52540">
    <property type="entry name" value="P-loop containing nucleoside triphosphate hydrolases"/>
    <property type="match status" value="1"/>
</dbReference>
<evidence type="ECO:0000256" key="9">
    <source>
        <dbReference type="ARBA" id="ARBA00029554"/>
    </source>
</evidence>
<dbReference type="InterPro" id="IPR027417">
    <property type="entry name" value="P-loop_NTPase"/>
</dbReference>
<evidence type="ECO:0000256" key="8">
    <source>
        <dbReference type="ARBA" id="ARBA00023134"/>
    </source>
</evidence>
<feature type="binding site" evidence="10">
    <location>
        <begin position="19"/>
        <end position="26"/>
    </location>
    <ligand>
        <name>GTP</name>
        <dbReference type="ChEBI" id="CHEBI:37565"/>
    </ligand>
</feature>
<dbReference type="InterPro" id="IPR033720">
    <property type="entry name" value="EFTU_2"/>
</dbReference>
<keyword evidence="5 10" id="KW-0378">Hydrolase</keyword>
<dbReference type="InterPro" id="IPR009001">
    <property type="entry name" value="Transl_elong_EF1A/Init_IF2_C"/>
</dbReference>
<evidence type="ECO:0000256" key="3">
    <source>
        <dbReference type="ARBA" id="ARBA00022741"/>
    </source>
</evidence>
<dbReference type="InterPro" id="IPR000795">
    <property type="entry name" value="T_Tr_GTP-bd_dom"/>
</dbReference>
<dbReference type="PROSITE" id="PS51722">
    <property type="entry name" value="G_TR_2"/>
    <property type="match status" value="1"/>
</dbReference>
<gene>
    <name evidence="10 12" type="primary">tuf</name>
    <name evidence="12" type="ORF">AB3N04_10760</name>
</gene>
<evidence type="ECO:0000256" key="7">
    <source>
        <dbReference type="ARBA" id="ARBA00022917"/>
    </source>
</evidence>
<dbReference type="CDD" id="cd03707">
    <property type="entry name" value="EFTU_III"/>
    <property type="match status" value="1"/>
</dbReference>
<dbReference type="RefSeq" id="WP_047972904.1">
    <property type="nucleotide sequence ID" value="NZ_CP162551.1"/>
</dbReference>
<accession>A0AB39BXS0</accession>
<dbReference type="Pfam" id="PF03143">
    <property type="entry name" value="GTP_EFTU_D3"/>
    <property type="match status" value="1"/>
</dbReference>
<dbReference type="FunFam" id="3.40.50.300:FF:000003">
    <property type="entry name" value="Elongation factor Tu"/>
    <property type="match status" value="1"/>
</dbReference>
<evidence type="ECO:0000256" key="4">
    <source>
        <dbReference type="ARBA" id="ARBA00022768"/>
    </source>
</evidence>
<dbReference type="HAMAP" id="MF_00118_B">
    <property type="entry name" value="EF_Tu_B"/>
    <property type="match status" value="1"/>
</dbReference>
<dbReference type="GO" id="GO:0000287">
    <property type="term" value="F:magnesium ion binding"/>
    <property type="evidence" value="ECO:0007669"/>
    <property type="project" value="UniProtKB-UniRule"/>
</dbReference>
<comment type="subunit">
    <text evidence="10">Monomer.</text>
</comment>
<dbReference type="CDD" id="cd01884">
    <property type="entry name" value="EF_Tu"/>
    <property type="match status" value="1"/>
</dbReference>
<dbReference type="NCBIfam" id="TIGR00485">
    <property type="entry name" value="EF-Tu"/>
    <property type="match status" value="1"/>
</dbReference>
<dbReference type="InterPro" id="IPR004160">
    <property type="entry name" value="Transl_elong_EFTu/EF1A_C"/>
</dbReference>
<evidence type="ECO:0000313" key="12">
    <source>
        <dbReference type="EMBL" id="XDI38726.1"/>
    </source>
</evidence>
<keyword evidence="8 10" id="KW-0342">GTP-binding</keyword>
<dbReference type="Pfam" id="PF00009">
    <property type="entry name" value="GTP_EFTU"/>
    <property type="match status" value="1"/>
</dbReference>
<comment type="catalytic activity">
    <reaction evidence="10">
        <text>GTP + H2O = GDP + phosphate + H(+)</text>
        <dbReference type="Rhea" id="RHEA:19669"/>
        <dbReference type="ChEBI" id="CHEBI:15377"/>
        <dbReference type="ChEBI" id="CHEBI:15378"/>
        <dbReference type="ChEBI" id="CHEBI:37565"/>
        <dbReference type="ChEBI" id="CHEBI:43474"/>
        <dbReference type="ChEBI" id="CHEBI:58189"/>
        <dbReference type="EC" id="3.6.5.3"/>
    </reaction>
</comment>
<dbReference type="InterPro" id="IPR050055">
    <property type="entry name" value="EF-Tu_GTPase"/>
</dbReference>
<dbReference type="Pfam" id="PF03144">
    <property type="entry name" value="GTP_EFTU_D2"/>
    <property type="match status" value="1"/>
</dbReference>
<dbReference type="EMBL" id="CP162551">
    <property type="protein sequence ID" value="XDI38726.1"/>
    <property type="molecule type" value="Genomic_DNA"/>
</dbReference>
<reference evidence="12" key="1">
    <citation type="submission" date="2024-07" db="EMBL/GenBank/DDBJ databases">
        <title>Identification and characteristics of an arsenic-resistant bacterial isolate, which belongs to a novel species.</title>
        <authorList>
            <person name="Juszczyk A."/>
            <person name="Kowalczyk A."/>
            <person name="Was K."/>
            <person name="Kosowicz W."/>
            <person name="Budzyn A."/>
            <person name="Latowski D."/>
        </authorList>
    </citation>
    <scope>NUCLEOTIDE SEQUENCE</scope>
    <source>
        <strain evidence="12">As8PL</strain>
    </source>
</reference>
<dbReference type="Gene3D" id="3.40.50.300">
    <property type="entry name" value="P-loop containing nucleotide triphosphate hydrolases"/>
    <property type="match status" value="1"/>
</dbReference>
<feature type="binding site" evidence="10">
    <location>
        <position position="26"/>
    </location>
    <ligand>
        <name>Mg(2+)</name>
        <dbReference type="ChEBI" id="CHEBI:18420"/>
    </ligand>
</feature>
<feature type="domain" description="Tr-type G" evidence="11">
    <location>
        <begin position="10"/>
        <end position="205"/>
    </location>
</feature>
<dbReference type="PANTHER" id="PTHR43721:SF22">
    <property type="entry name" value="ELONGATION FACTOR TU, MITOCHONDRIAL"/>
    <property type="match status" value="1"/>
</dbReference>
<dbReference type="SUPFAM" id="SSF50447">
    <property type="entry name" value="Translation proteins"/>
    <property type="match status" value="1"/>
</dbReference>
<dbReference type="GO" id="GO:0003746">
    <property type="term" value="F:translation elongation factor activity"/>
    <property type="evidence" value="ECO:0007669"/>
    <property type="project" value="UniProtKB-UniRule"/>
</dbReference>
<dbReference type="InterPro" id="IPR041709">
    <property type="entry name" value="EF-Tu_GTP-bd"/>
</dbReference>
<dbReference type="FunFam" id="2.40.30.10:FF:000001">
    <property type="entry name" value="Elongation factor Tu"/>
    <property type="match status" value="1"/>
</dbReference>
<keyword evidence="7 10" id="KW-0648">Protein biosynthesis</keyword>
<keyword evidence="10" id="KW-0479">Metal-binding</keyword>
<keyword evidence="4 10" id="KW-0251">Elongation factor</keyword>
<name>A0AB39BXS0_9BACI</name>
<comment type="similarity">
    <text evidence="1 10">Belongs to the TRAFAC class translation factor GTPase superfamily. Classic translation factor GTPase family. EF-Tu/EF-1A subfamily.</text>
</comment>
<evidence type="ECO:0000256" key="2">
    <source>
        <dbReference type="ARBA" id="ARBA00022490"/>
    </source>
</evidence>
<evidence type="ECO:0000256" key="1">
    <source>
        <dbReference type="ARBA" id="ARBA00007249"/>
    </source>
</evidence>
<protein>
    <recommendedName>
        <fullName evidence="9 10">Elongation factor Tu</fullName>
        <shortName evidence="10">EF-Tu</shortName>
        <ecNumber evidence="10">3.6.5.3</ecNumber>
    </recommendedName>
</protein>
<dbReference type="NCBIfam" id="NF009372">
    <property type="entry name" value="PRK12735.1"/>
    <property type="match status" value="1"/>
</dbReference>
<keyword evidence="3 10" id="KW-0547">Nucleotide-binding</keyword>
<comment type="function">
    <text evidence="10">GTP hydrolase that promotes the GTP-dependent binding of aminoacyl-tRNA to the A-site of ribosomes during protein biosynthesis.</text>
</comment>
<proteinExistence type="inferred from homology"/>
<keyword evidence="6 10" id="KW-0460">Magnesium</keyword>
<dbReference type="PROSITE" id="PS00301">
    <property type="entry name" value="G_TR_1"/>
    <property type="match status" value="1"/>
</dbReference>
<keyword evidence="2 10" id="KW-0963">Cytoplasm</keyword>
<dbReference type="InterPro" id="IPR009000">
    <property type="entry name" value="Transl_B-barrel_sf"/>
</dbReference>
<organism evidence="12">
    <name type="scientific">Alkalihalophilus sp. As8PL</name>
    <dbReference type="NCBI Taxonomy" id="3237103"/>
    <lineage>
        <taxon>Bacteria</taxon>
        <taxon>Bacillati</taxon>
        <taxon>Bacillota</taxon>
        <taxon>Bacilli</taxon>
        <taxon>Bacillales</taxon>
        <taxon>Bacillaceae</taxon>
        <taxon>Alkalihalophilus</taxon>
    </lineage>
</organism>
<dbReference type="GO" id="GO:0003924">
    <property type="term" value="F:GTPase activity"/>
    <property type="evidence" value="ECO:0007669"/>
    <property type="project" value="UniProtKB-UniRule"/>
</dbReference>
<dbReference type="NCBIfam" id="NF009373">
    <property type="entry name" value="PRK12736.1"/>
    <property type="match status" value="1"/>
</dbReference>
<dbReference type="PRINTS" id="PR00315">
    <property type="entry name" value="ELONGATNFCT"/>
</dbReference>